<protein>
    <recommendedName>
        <fullName evidence="1">Mannan-binding protein domain-containing protein</fullName>
    </recommendedName>
</protein>
<dbReference type="OrthoDB" id="280897at2"/>
<evidence type="ECO:0000313" key="2">
    <source>
        <dbReference type="EMBL" id="TRX74749.1"/>
    </source>
</evidence>
<dbReference type="Gene3D" id="3.30.1490.230">
    <property type="match status" value="1"/>
</dbReference>
<sequence length="508" mass="54766">MDARMPPGRIRRVCGFRWLCSGGAHDAEGGWVDGTDGIDRSRRSPMPAPRRLRRLFLLLALLVAPLLVAPEAFAVSQPCNAEPTWISHPNPPAEVPDGANAEFCQFYQFAWQWFLALVKPSADGTSRVFQVPANYPLLQATGTDSCAEGVPAEAMFVRTVKPMAEDTPFILPERTGQAGGGATIFDQQGNVVFYEIRFSRTLCNVGQIQASPNFPPGTTEIKTAWRIITPAERGSYFWIEANVDGAPGNELLGLVGFHLAIATALHPEFVWATFEHRSNLPECNAASTAPAEGWSFTSASCASQLPTQPPACQFNTAAPSKNLTGTPSELCRVYHDGTDLTDDKGAENIAIVDGLNSQLHGFLAGLGSDDPMAVWQNYMNIGALWESDIKQPSQIISNQRGSIRLANAVMETTFQSVDPSKSFVSNCFGCHNYTTPASNTLPSSGLSHIFDDIAGGQCRNLDVNAGPIWNNDDAQQKCVQTCKDKGGWSGNWTTTVQGRSSVCGCCGG</sequence>
<evidence type="ECO:0000259" key="1">
    <source>
        <dbReference type="Pfam" id="PF12151"/>
    </source>
</evidence>
<proteinExistence type="predicted"/>
<dbReference type="AlphaFoldDB" id="A0A553GZ11"/>
<dbReference type="InterPro" id="IPR053754">
    <property type="entry name" value="OligoMan_bind_ChitinaseAct_sf"/>
</dbReference>
<reference evidence="2 3" key="1">
    <citation type="submission" date="2019-07" db="EMBL/GenBank/DDBJ databases">
        <title>Pseudomonas mangiferae sp. nov., isolated from bark of mango tree in Thailand.</title>
        <authorList>
            <person name="Srisuk N."/>
            <person name="Anurat P."/>
        </authorList>
    </citation>
    <scope>NUCLEOTIDE SEQUENCE [LARGE SCALE GENOMIC DNA]</scope>
    <source>
        <strain evidence="2 3">DMKU_BBB3-04</strain>
    </source>
</reference>
<feature type="domain" description="Mannan-binding protein" evidence="1">
    <location>
        <begin position="471"/>
        <end position="505"/>
    </location>
</feature>
<dbReference type="InterPro" id="IPR021992">
    <property type="entry name" value="MVL"/>
</dbReference>
<dbReference type="EMBL" id="VJOY01000007">
    <property type="protein sequence ID" value="TRX74749.1"/>
    <property type="molecule type" value="Genomic_DNA"/>
</dbReference>
<keyword evidence="3" id="KW-1185">Reference proteome</keyword>
<dbReference type="Proteomes" id="UP000315235">
    <property type="component" value="Unassembled WGS sequence"/>
</dbReference>
<accession>A0A553GZ11</accession>
<dbReference type="Pfam" id="PF12151">
    <property type="entry name" value="MVL"/>
    <property type="match status" value="1"/>
</dbReference>
<evidence type="ECO:0000313" key="3">
    <source>
        <dbReference type="Proteomes" id="UP000315235"/>
    </source>
</evidence>
<name>A0A553GZ11_9PSED</name>
<gene>
    <name evidence="2" type="ORF">FM069_12165</name>
</gene>
<organism evidence="2 3">
    <name type="scientific">Pseudomonas mangiferae</name>
    <dbReference type="NCBI Taxonomy" id="2593654"/>
    <lineage>
        <taxon>Bacteria</taxon>
        <taxon>Pseudomonadati</taxon>
        <taxon>Pseudomonadota</taxon>
        <taxon>Gammaproteobacteria</taxon>
        <taxon>Pseudomonadales</taxon>
        <taxon>Pseudomonadaceae</taxon>
        <taxon>Pseudomonas</taxon>
    </lineage>
</organism>
<comment type="caution">
    <text evidence="2">The sequence shown here is derived from an EMBL/GenBank/DDBJ whole genome shotgun (WGS) entry which is preliminary data.</text>
</comment>